<feature type="domain" description="BIG2" evidence="2">
    <location>
        <begin position="280"/>
        <end position="359"/>
    </location>
</feature>
<dbReference type="SUPFAM" id="SSF49373">
    <property type="entry name" value="Invasin/intimin cell-adhesion fragments"/>
    <property type="match status" value="5"/>
</dbReference>
<dbReference type="InterPro" id="IPR008964">
    <property type="entry name" value="Invasin/intimin_cell_adhesion"/>
</dbReference>
<sequence>MRISASLVVAASAVVFLACPPSVSVGGLAASPSSLTVDLGATKTIAVTNNGSPATTATWSTADAAIATVATNGDGTATVRGVAQGLTIVTASLGEREINVPVTVGPAVLTRIELSPGSPSFALGTRLQLRATAVSSDGTKRDVTAETTWRALDVNIVTVAANGEATSVALGAGTISGNYQGRTASVRVVITNATLSALTVSPATVDLITGTTRQLTVTGRFSDGTEQNLTSQVSWTSSAPTVATVDSLGLVRAVTMGTATITAARGGFTATSIVTTTTATLTSIELTPTTLTIARGLTRQLVVNGRYSNGLTQPVTSMTTWASSSASVATLSSAGLLTAVAPGTATITATVGTFSANLALTVSDAEVTSIVITPAAPSLGIGRTLQLVATGSFTDGTTQPVTDDATWSSATPANATISNATGTHGLLTAVALGTSEISATVGAISARVTVTITAAELATITVTPSTLTLGKGLTQQFTATGTYTDSSMQALTDGVLWSSSDGAMLNITDAGLATALGEGDVVVTATSGTVSGVSNVTVGPPELISIAVTPNPATVGATQTLQFIATGMFSDATTGEVDGGVTWSSSDAGVATISPSGLATGVKAGETNITATHGAVQGGAVLTVTRTLTSITVTPAVTTVGIAGTRQFTATGNYSDASTEDLTSQVTWESSAAATASIDGAGLATGHAVGVVTITATLGAESGSALLTVSL</sequence>
<accession>A0A2W5SRJ9</accession>
<feature type="domain" description="BIG2" evidence="2">
    <location>
        <begin position="627"/>
        <end position="708"/>
    </location>
</feature>
<feature type="chain" id="PRO_5015981280" evidence="1">
    <location>
        <begin position="25"/>
        <end position="711"/>
    </location>
</feature>
<comment type="caution">
    <text evidence="3">The sequence shown here is derived from an EMBL/GenBank/DDBJ whole genome shotgun (WGS) entry which is preliminary data.</text>
</comment>
<feature type="signal peptide" evidence="1">
    <location>
        <begin position="1"/>
        <end position="24"/>
    </location>
</feature>
<proteinExistence type="predicted"/>
<dbReference type="Proteomes" id="UP000249061">
    <property type="component" value="Unassembled WGS sequence"/>
</dbReference>
<feature type="domain" description="BIG2" evidence="2">
    <location>
        <begin position="194"/>
        <end position="275"/>
    </location>
</feature>
<feature type="domain" description="BIG2" evidence="2">
    <location>
        <begin position="542"/>
        <end position="623"/>
    </location>
</feature>
<keyword evidence="3" id="KW-0436">Ligase</keyword>
<dbReference type="Pfam" id="PF02368">
    <property type="entry name" value="Big_2"/>
    <property type="match status" value="6"/>
</dbReference>
<dbReference type="EMBL" id="QFQP01000045">
    <property type="protein sequence ID" value="PZR05360.1"/>
    <property type="molecule type" value="Genomic_DNA"/>
</dbReference>
<evidence type="ECO:0000259" key="2">
    <source>
        <dbReference type="SMART" id="SM00635"/>
    </source>
</evidence>
<feature type="domain" description="BIG2" evidence="2">
    <location>
        <begin position="456"/>
        <end position="537"/>
    </location>
</feature>
<feature type="domain" description="BIG2" evidence="2">
    <location>
        <begin position="108"/>
        <end position="189"/>
    </location>
</feature>
<evidence type="ECO:0000313" key="3">
    <source>
        <dbReference type="EMBL" id="PZR05360.1"/>
    </source>
</evidence>
<gene>
    <name evidence="3" type="ORF">DI536_32315</name>
</gene>
<name>A0A2W5SRJ9_9BACT</name>
<dbReference type="FunFam" id="2.60.40.1080:FF:000001">
    <property type="entry name" value="Bacterial Ig-like domain, group 2"/>
    <property type="match status" value="3"/>
</dbReference>
<dbReference type="GO" id="GO:0016874">
    <property type="term" value="F:ligase activity"/>
    <property type="evidence" value="ECO:0007669"/>
    <property type="project" value="UniProtKB-KW"/>
</dbReference>
<dbReference type="SMART" id="SM00635">
    <property type="entry name" value="BID_2"/>
    <property type="match status" value="8"/>
</dbReference>
<keyword evidence="1" id="KW-0732">Signal</keyword>
<organism evidence="3 4">
    <name type="scientific">Archangium gephyra</name>
    <dbReference type="NCBI Taxonomy" id="48"/>
    <lineage>
        <taxon>Bacteria</taxon>
        <taxon>Pseudomonadati</taxon>
        <taxon>Myxococcota</taxon>
        <taxon>Myxococcia</taxon>
        <taxon>Myxococcales</taxon>
        <taxon>Cystobacterineae</taxon>
        <taxon>Archangiaceae</taxon>
        <taxon>Archangium</taxon>
    </lineage>
</organism>
<evidence type="ECO:0000313" key="4">
    <source>
        <dbReference type="Proteomes" id="UP000249061"/>
    </source>
</evidence>
<evidence type="ECO:0000256" key="1">
    <source>
        <dbReference type="SAM" id="SignalP"/>
    </source>
</evidence>
<feature type="domain" description="BIG2" evidence="2">
    <location>
        <begin position="24"/>
        <end position="103"/>
    </location>
</feature>
<feature type="domain" description="BIG2" evidence="2">
    <location>
        <begin position="366"/>
        <end position="451"/>
    </location>
</feature>
<protein>
    <submittedName>
        <fullName evidence="3">ATP-dependent DNA ligase</fullName>
    </submittedName>
</protein>
<dbReference type="AlphaFoldDB" id="A0A2W5SRJ9"/>
<dbReference type="InterPro" id="IPR003343">
    <property type="entry name" value="Big_2"/>
</dbReference>
<dbReference type="PROSITE" id="PS51257">
    <property type="entry name" value="PROKAR_LIPOPROTEIN"/>
    <property type="match status" value="1"/>
</dbReference>
<dbReference type="Gene3D" id="2.60.40.1080">
    <property type="match status" value="8"/>
</dbReference>
<reference evidence="3 4" key="1">
    <citation type="submission" date="2017-08" db="EMBL/GenBank/DDBJ databases">
        <title>Infants hospitalized years apart are colonized by the same room-sourced microbial strains.</title>
        <authorList>
            <person name="Brooks B."/>
            <person name="Olm M.R."/>
            <person name="Firek B.A."/>
            <person name="Baker R."/>
            <person name="Thomas B.C."/>
            <person name="Morowitz M.J."/>
            <person name="Banfield J.F."/>
        </authorList>
    </citation>
    <scope>NUCLEOTIDE SEQUENCE [LARGE SCALE GENOMIC DNA]</scope>
    <source>
        <strain evidence="3">S2_003_000_R2_14</strain>
    </source>
</reference>